<dbReference type="EMBL" id="JAMQON010000002">
    <property type="protein sequence ID" value="MDS0259779.1"/>
    <property type="molecule type" value="Genomic_DNA"/>
</dbReference>
<organism evidence="5 6">
    <name type="scientific">Haloarcula saliterrae</name>
    <dbReference type="NCBI Taxonomy" id="2950534"/>
    <lineage>
        <taxon>Archaea</taxon>
        <taxon>Methanobacteriati</taxon>
        <taxon>Methanobacteriota</taxon>
        <taxon>Stenosarchaea group</taxon>
        <taxon>Halobacteria</taxon>
        <taxon>Halobacteriales</taxon>
        <taxon>Haloarculaceae</taxon>
        <taxon>Haloarcula</taxon>
    </lineage>
</organism>
<dbReference type="Gene3D" id="3.90.550.10">
    <property type="entry name" value="Spore Coat Polysaccharide Biosynthesis Protein SpsA, Chain A"/>
    <property type="match status" value="1"/>
</dbReference>
<dbReference type="PANTHER" id="PTHR43685:SF5">
    <property type="entry name" value="GLYCOSYLTRANSFERASE EPSE-RELATED"/>
    <property type="match status" value="1"/>
</dbReference>
<name>A0ABU2FC12_9EURY</name>
<dbReference type="GO" id="GO:0016757">
    <property type="term" value="F:glycosyltransferase activity"/>
    <property type="evidence" value="ECO:0007669"/>
    <property type="project" value="UniProtKB-KW"/>
</dbReference>
<dbReference type="RefSeq" id="WP_310919422.1">
    <property type="nucleotide sequence ID" value="NZ_JAMQON010000002.1"/>
</dbReference>
<proteinExistence type="inferred from homology"/>
<dbReference type="InterPro" id="IPR001173">
    <property type="entry name" value="Glyco_trans_2-like"/>
</dbReference>
<dbReference type="PANTHER" id="PTHR43685">
    <property type="entry name" value="GLYCOSYLTRANSFERASE"/>
    <property type="match status" value="1"/>
</dbReference>
<evidence type="ECO:0000259" key="4">
    <source>
        <dbReference type="Pfam" id="PF00535"/>
    </source>
</evidence>
<dbReference type="InterPro" id="IPR029044">
    <property type="entry name" value="Nucleotide-diphossugar_trans"/>
</dbReference>
<keyword evidence="6" id="KW-1185">Reference proteome</keyword>
<comment type="similarity">
    <text evidence="1">Belongs to the glycosyltransferase 2 family.</text>
</comment>
<protein>
    <submittedName>
        <fullName evidence="5">Glycosyltransferase</fullName>
        <ecNumber evidence="5">2.4.-.-</ecNumber>
    </submittedName>
</protein>
<dbReference type="Pfam" id="PF00535">
    <property type="entry name" value="Glycos_transf_2"/>
    <property type="match status" value="1"/>
</dbReference>
<sequence>MVNFSVVLPTYANDDPEELGTAIGSVVDQTRRPDEILIVKDGPLSHELEATVERFETEHPSVFTSVQIPTNQGLGNALRTGVEEAAHDYVARMDADDISVPTRFEQQIDFLTANPDVDIVGGYIDEFETDPSEPVGRREVPTDHEDIERMARFRSPMNHASVIFDKETVLAAGNYRPVEPMEDYDLWVRMLLDDATFANIPEVLVNVRAGEELYGRRGGWEYAREEIRTQVEFYRRGFTSLPVFLFNTATRGGLRLVPRKIRRIIYEQTARE</sequence>
<dbReference type="InterPro" id="IPR050834">
    <property type="entry name" value="Glycosyltransf_2"/>
</dbReference>
<dbReference type="EC" id="2.4.-.-" evidence="5"/>
<dbReference type="Proteomes" id="UP001259659">
    <property type="component" value="Unassembled WGS sequence"/>
</dbReference>
<feature type="domain" description="Glycosyltransferase 2-like" evidence="4">
    <location>
        <begin position="5"/>
        <end position="138"/>
    </location>
</feature>
<evidence type="ECO:0000313" key="5">
    <source>
        <dbReference type="EMBL" id="MDS0259779.1"/>
    </source>
</evidence>
<comment type="caution">
    <text evidence="5">The sequence shown here is derived from an EMBL/GenBank/DDBJ whole genome shotgun (WGS) entry which is preliminary data.</text>
</comment>
<evidence type="ECO:0000256" key="3">
    <source>
        <dbReference type="ARBA" id="ARBA00022679"/>
    </source>
</evidence>
<accession>A0ABU2FC12</accession>
<evidence type="ECO:0000313" key="6">
    <source>
        <dbReference type="Proteomes" id="UP001259659"/>
    </source>
</evidence>
<reference evidence="5 6" key="1">
    <citation type="submission" date="2022-06" db="EMBL/GenBank/DDBJ databases">
        <title>Haloarcula sp. a new haloarchaeum isolate from saline soil.</title>
        <authorList>
            <person name="Strakova D."/>
            <person name="Galisteo C."/>
            <person name="Sanchez-Porro C."/>
            <person name="Ventosa A."/>
        </authorList>
    </citation>
    <scope>NUCLEOTIDE SEQUENCE [LARGE SCALE GENOMIC DNA]</scope>
    <source>
        <strain evidence="5 6">S1CR25-12</strain>
    </source>
</reference>
<dbReference type="SUPFAM" id="SSF53448">
    <property type="entry name" value="Nucleotide-diphospho-sugar transferases"/>
    <property type="match status" value="1"/>
</dbReference>
<evidence type="ECO:0000256" key="2">
    <source>
        <dbReference type="ARBA" id="ARBA00022676"/>
    </source>
</evidence>
<keyword evidence="2 5" id="KW-0328">Glycosyltransferase</keyword>
<gene>
    <name evidence="5" type="ORF">NDI56_10290</name>
</gene>
<keyword evidence="3 5" id="KW-0808">Transferase</keyword>
<evidence type="ECO:0000256" key="1">
    <source>
        <dbReference type="ARBA" id="ARBA00006739"/>
    </source>
</evidence>